<evidence type="ECO:0000313" key="1">
    <source>
        <dbReference type="EMBL" id="EFX62510.1"/>
    </source>
</evidence>
<reference evidence="1 2" key="1">
    <citation type="journal article" date="2011" name="Science">
        <title>The ecoresponsive genome of Daphnia pulex.</title>
        <authorList>
            <person name="Colbourne J.K."/>
            <person name="Pfrender M.E."/>
            <person name="Gilbert D."/>
            <person name="Thomas W.K."/>
            <person name="Tucker A."/>
            <person name="Oakley T.H."/>
            <person name="Tokishita S."/>
            <person name="Aerts A."/>
            <person name="Arnold G.J."/>
            <person name="Basu M.K."/>
            <person name="Bauer D.J."/>
            <person name="Caceres C.E."/>
            <person name="Carmel L."/>
            <person name="Casola C."/>
            <person name="Choi J.H."/>
            <person name="Detter J.C."/>
            <person name="Dong Q."/>
            <person name="Dusheyko S."/>
            <person name="Eads B.D."/>
            <person name="Frohlich T."/>
            <person name="Geiler-Samerotte K.A."/>
            <person name="Gerlach D."/>
            <person name="Hatcher P."/>
            <person name="Jogdeo S."/>
            <person name="Krijgsveld J."/>
            <person name="Kriventseva E.V."/>
            <person name="Kultz D."/>
            <person name="Laforsch C."/>
            <person name="Lindquist E."/>
            <person name="Lopez J."/>
            <person name="Manak J.R."/>
            <person name="Muller J."/>
            <person name="Pangilinan J."/>
            <person name="Patwardhan R.P."/>
            <person name="Pitluck S."/>
            <person name="Pritham E.J."/>
            <person name="Rechtsteiner A."/>
            <person name="Rho M."/>
            <person name="Rogozin I.B."/>
            <person name="Sakarya O."/>
            <person name="Salamov A."/>
            <person name="Schaack S."/>
            <person name="Shapiro H."/>
            <person name="Shiga Y."/>
            <person name="Skalitzky C."/>
            <person name="Smith Z."/>
            <person name="Souvorov A."/>
            <person name="Sung W."/>
            <person name="Tang Z."/>
            <person name="Tsuchiya D."/>
            <person name="Tu H."/>
            <person name="Vos H."/>
            <person name="Wang M."/>
            <person name="Wolf Y.I."/>
            <person name="Yamagata H."/>
            <person name="Yamada T."/>
            <person name="Ye Y."/>
            <person name="Shaw J.R."/>
            <person name="Andrews J."/>
            <person name="Crease T.J."/>
            <person name="Tang H."/>
            <person name="Lucas S.M."/>
            <person name="Robertson H.M."/>
            <person name="Bork P."/>
            <person name="Koonin E.V."/>
            <person name="Zdobnov E.M."/>
            <person name="Grigoriev I.V."/>
            <person name="Lynch M."/>
            <person name="Boore J.L."/>
        </authorList>
    </citation>
    <scope>NUCLEOTIDE SEQUENCE [LARGE SCALE GENOMIC DNA]</scope>
</reference>
<dbReference type="OMA" id="NINTLLX"/>
<gene>
    <name evidence="1" type="ORF">DAPPUDRAFT_336853</name>
</gene>
<dbReference type="AlphaFoldDB" id="E9I0H0"/>
<keyword evidence="2" id="KW-1185">Reference proteome</keyword>
<dbReference type="EMBL" id="GL733540">
    <property type="protein sequence ID" value="EFX62510.1"/>
    <property type="molecule type" value="Genomic_DNA"/>
</dbReference>
<dbReference type="eggNOG" id="KOG1776">
    <property type="taxonomic scope" value="Eukaryota"/>
</dbReference>
<dbReference type="OrthoDB" id="30336at2759"/>
<dbReference type="InParanoid" id="E9I0H0"/>
<sequence>MAQEISIHRLLVHKHIVGFHSFIEDSNFVFIVLELSKRRAAVELKNRPGVWLKAKKLSLTPGQAEVKVELPLPMTCCNLKIEFAAFYENLYASSEMLQCPRCSASIPDHPGVCSNPSGENVYQCHKCRSINYDEKDPFLCNARGFCKYAKFELTLSAKPCCNRGAGRKPR</sequence>
<dbReference type="KEGG" id="dpx:DAPPUDRAFT_336853"/>
<dbReference type="PANTHER" id="PTHR21725:SF1">
    <property type="entry name" value="E3 UBIQUITIN-PROTEIN LIGASE UBR4"/>
    <property type="match status" value="1"/>
</dbReference>
<dbReference type="HOGENOM" id="CLU_134015_0_0_1"/>
<name>E9I0H0_DAPPU</name>
<dbReference type="InterPro" id="IPR045189">
    <property type="entry name" value="UBR4-like"/>
</dbReference>
<proteinExistence type="predicted"/>
<dbReference type="PANTHER" id="PTHR21725">
    <property type="entry name" value="E3 UBIQUITIN-PROTEIN LIGASE UBR4"/>
    <property type="match status" value="1"/>
</dbReference>
<organism evidence="1 2">
    <name type="scientific">Daphnia pulex</name>
    <name type="common">Water flea</name>
    <dbReference type="NCBI Taxonomy" id="6669"/>
    <lineage>
        <taxon>Eukaryota</taxon>
        <taxon>Metazoa</taxon>
        <taxon>Ecdysozoa</taxon>
        <taxon>Arthropoda</taxon>
        <taxon>Crustacea</taxon>
        <taxon>Branchiopoda</taxon>
        <taxon>Diplostraca</taxon>
        <taxon>Cladocera</taxon>
        <taxon>Anomopoda</taxon>
        <taxon>Daphniidae</taxon>
        <taxon>Daphnia</taxon>
    </lineage>
</organism>
<dbReference type="PhylomeDB" id="E9I0H0"/>
<dbReference type="eggNOG" id="KOG0575">
    <property type="taxonomic scope" value="Eukaryota"/>
</dbReference>
<accession>E9I0H0</accession>
<dbReference type="Gene3D" id="3.30.200.20">
    <property type="entry name" value="Phosphorylase Kinase, domain 1"/>
    <property type="match status" value="1"/>
</dbReference>
<protein>
    <submittedName>
        <fullName evidence="1">Uncharacterized protein</fullName>
    </submittedName>
</protein>
<evidence type="ECO:0000313" key="2">
    <source>
        <dbReference type="Proteomes" id="UP000000305"/>
    </source>
</evidence>
<dbReference type="STRING" id="6669.E9I0H0"/>
<dbReference type="Proteomes" id="UP000000305">
    <property type="component" value="Unassembled WGS sequence"/>
</dbReference>